<feature type="chain" id="PRO_5045505848" evidence="1">
    <location>
        <begin position="20"/>
        <end position="335"/>
    </location>
</feature>
<evidence type="ECO:0000259" key="2">
    <source>
        <dbReference type="Pfam" id="PF06863"/>
    </source>
</evidence>
<proteinExistence type="predicted"/>
<organism evidence="3 4">
    <name type="scientific">Stenotrophomonas oahuensis</name>
    <dbReference type="NCBI Taxonomy" id="3003271"/>
    <lineage>
        <taxon>Bacteria</taxon>
        <taxon>Pseudomonadati</taxon>
        <taxon>Pseudomonadota</taxon>
        <taxon>Gammaproteobacteria</taxon>
        <taxon>Lysobacterales</taxon>
        <taxon>Lysobacteraceae</taxon>
        <taxon>Stenotrophomonas</taxon>
    </lineage>
</organism>
<feature type="signal peptide" evidence="1">
    <location>
        <begin position="1"/>
        <end position="19"/>
    </location>
</feature>
<name>A0ABY9YQ37_9GAMM</name>
<accession>A0ABY9YQ37</accession>
<dbReference type="InterPro" id="IPR037050">
    <property type="entry name" value="DUF1254_sf"/>
</dbReference>
<gene>
    <name evidence="3" type="ORF">PDM29_18670</name>
</gene>
<dbReference type="Pfam" id="PF06863">
    <property type="entry name" value="DUF1254"/>
    <property type="match status" value="1"/>
</dbReference>
<dbReference type="EMBL" id="CP115541">
    <property type="protein sequence ID" value="WNH52328.1"/>
    <property type="molecule type" value="Genomic_DNA"/>
</dbReference>
<dbReference type="Gene3D" id="2.60.40.1610">
    <property type="entry name" value="Domain of unknown function DUF1254"/>
    <property type="match status" value="1"/>
</dbReference>
<evidence type="ECO:0000313" key="3">
    <source>
        <dbReference type="EMBL" id="WNH52328.1"/>
    </source>
</evidence>
<dbReference type="PANTHER" id="PTHR36509:SF2">
    <property type="entry name" value="BLL3101 PROTEIN"/>
    <property type="match status" value="1"/>
</dbReference>
<dbReference type="InterPro" id="IPR010679">
    <property type="entry name" value="DUF1254"/>
</dbReference>
<reference evidence="3 4" key="1">
    <citation type="submission" date="2022-12" db="EMBL/GenBank/DDBJ databases">
        <title>Two new species, Stenotrophomonas aracearum and Stenotrophomonas oahuensis, isolated from Anthurium (Araceae family) in Hawaii.</title>
        <authorList>
            <person name="Chunag S.C."/>
            <person name="Dobhal S."/>
            <person name="Alvarez A."/>
            <person name="Arif M."/>
        </authorList>
    </citation>
    <scope>NUCLEOTIDE SEQUENCE [LARGE SCALE GENOMIC DNA]</scope>
    <source>
        <strain evidence="3 4">A5586</strain>
    </source>
</reference>
<evidence type="ECO:0000256" key="1">
    <source>
        <dbReference type="SAM" id="SignalP"/>
    </source>
</evidence>
<dbReference type="Proteomes" id="UP001302072">
    <property type="component" value="Chromosome"/>
</dbReference>
<protein>
    <submittedName>
        <fullName evidence="3">DUF1254 domain-containing protein</fullName>
    </submittedName>
</protein>
<dbReference type="SUPFAM" id="SSF160935">
    <property type="entry name" value="VPA0735-like"/>
    <property type="match status" value="1"/>
</dbReference>
<dbReference type="RefSeq" id="WP_311191531.1">
    <property type="nucleotide sequence ID" value="NZ_CP115541.1"/>
</dbReference>
<feature type="domain" description="DUF1254" evidence="2">
    <location>
        <begin position="109"/>
        <end position="213"/>
    </location>
</feature>
<keyword evidence="1" id="KW-0732">Signal</keyword>
<evidence type="ECO:0000313" key="4">
    <source>
        <dbReference type="Proteomes" id="UP001302072"/>
    </source>
</evidence>
<dbReference type="PANTHER" id="PTHR36509">
    <property type="entry name" value="BLL3101 PROTEIN"/>
    <property type="match status" value="1"/>
</dbReference>
<sequence length="335" mass="35312">MPRLKRTAFAMALAATALAGLPGCRPASIARATTPSTGGALAGASELPARRALARELYVAGVPLLARYAVVHARNIDRGGAEYQGPLNVLHWVTDSAESSRAEPGSTVSASLDLRAEPVVVRVPALPAERTYVLQLTDLQASVPAQISSRSTGNQAGDYLVVGPGWHGEVPVGIVDVIHADTTLVSVSGWVQGLDSDSARIQQTLQRGFQVKPLSRHLAIAPPPATLDDWPQPLPADMARHSALFFAQLEALLSFAPAQPGEVDIRQRLQQLEVTPRSTLAQAATRALREGMADGQREIDQRRAALSGCDAGDADAAHSDAITRACAAQRTSQEG</sequence>
<keyword evidence="4" id="KW-1185">Reference proteome</keyword>